<dbReference type="Proteomes" id="UP000316584">
    <property type="component" value="Chromosome"/>
</dbReference>
<evidence type="ECO:0000256" key="11">
    <source>
        <dbReference type="ARBA" id="ARBA00030835"/>
    </source>
</evidence>
<proteinExistence type="inferred from homology"/>
<dbReference type="AlphaFoldDB" id="A0A518N0W8"/>
<dbReference type="SMART" id="SM00047">
    <property type="entry name" value="LYZ2"/>
    <property type="match status" value="1"/>
</dbReference>
<evidence type="ECO:0000256" key="4">
    <source>
        <dbReference type="ARBA" id="ARBA00007974"/>
    </source>
</evidence>
<dbReference type="GO" id="GO:0016798">
    <property type="term" value="F:hydrolase activity, acting on glycosyl bonds"/>
    <property type="evidence" value="ECO:0007669"/>
    <property type="project" value="UniProtKB-KW"/>
</dbReference>
<evidence type="ECO:0000256" key="6">
    <source>
        <dbReference type="ARBA" id="ARBA00022764"/>
    </source>
</evidence>
<dbReference type="GO" id="GO:0071555">
    <property type="term" value="P:cell wall organization"/>
    <property type="evidence" value="ECO:0007669"/>
    <property type="project" value="UniProtKB-KW"/>
</dbReference>
<keyword evidence="9" id="KW-0326">Glycosidase</keyword>
<dbReference type="InterPro" id="IPR019301">
    <property type="entry name" value="Flagellar_prot_FlgJ_N"/>
</dbReference>
<dbReference type="GO" id="GO:0044780">
    <property type="term" value="P:bacterial-type flagellum assembly"/>
    <property type="evidence" value="ECO:0007669"/>
    <property type="project" value="InterPro"/>
</dbReference>
<evidence type="ECO:0000256" key="9">
    <source>
        <dbReference type="ARBA" id="ARBA00023295"/>
    </source>
</evidence>
<keyword evidence="15" id="KW-1185">Reference proteome</keyword>
<dbReference type="Gene3D" id="2.10.70.40">
    <property type="entry name" value="peptidoglycan hydrolase"/>
    <property type="match status" value="1"/>
</dbReference>
<keyword evidence="14" id="KW-0282">Flagellum</keyword>
<dbReference type="InterPro" id="IPR002901">
    <property type="entry name" value="MGlyc_endo_b_GlcNAc-like_dom"/>
</dbReference>
<dbReference type="NCBIfam" id="TIGR02541">
    <property type="entry name" value="flagell_FlgJ"/>
    <property type="match status" value="1"/>
</dbReference>
<evidence type="ECO:0000313" key="14">
    <source>
        <dbReference type="EMBL" id="QDW65565.1"/>
    </source>
</evidence>
<dbReference type="RefSeq" id="WP_144889296.1">
    <property type="nucleotide sequence ID" value="NZ_CP042218.1"/>
</dbReference>
<comment type="function">
    <text evidence="1">Flagellum-specific muramidase which hydrolyzes the peptidoglycan layer to assemble the rod structure in the periplasmic space.</text>
</comment>
<evidence type="ECO:0000313" key="15">
    <source>
        <dbReference type="Proteomes" id="UP000316584"/>
    </source>
</evidence>
<feature type="region of interest" description="Disordered" evidence="12">
    <location>
        <begin position="89"/>
        <end position="132"/>
    </location>
</feature>
<dbReference type="GO" id="GO:0042597">
    <property type="term" value="C:periplasmic space"/>
    <property type="evidence" value="ECO:0007669"/>
    <property type="project" value="UniProtKB-SubCell"/>
</dbReference>
<dbReference type="EMBL" id="CP042218">
    <property type="protein sequence ID" value="QDW65565.1"/>
    <property type="molecule type" value="Genomic_DNA"/>
</dbReference>
<protein>
    <recommendedName>
        <fullName evidence="5">Peptidoglycan hydrolase FlgJ</fullName>
    </recommendedName>
    <alternativeName>
        <fullName evidence="11">Muramidase FlgJ</fullName>
    </alternativeName>
</protein>
<evidence type="ECO:0000256" key="1">
    <source>
        <dbReference type="ARBA" id="ARBA00002954"/>
    </source>
</evidence>
<dbReference type="PANTHER" id="PTHR33308:SF9">
    <property type="entry name" value="PEPTIDOGLYCAN HYDROLASE FLGJ"/>
    <property type="match status" value="1"/>
</dbReference>
<gene>
    <name evidence="14" type="primary">flgJ</name>
    <name evidence="14" type="ORF">FPZ22_00475</name>
</gene>
<dbReference type="GO" id="GO:0004040">
    <property type="term" value="F:amidase activity"/>
    <property type="evidence" value="ECO:0007669"/>
    <property type="project" value="InterPro"/>
</dbReference>
<comment type="subcellular location">
    <subcellularLocation>
        <location evidence="2">Periplasm</location>
    </subcellularLocation>
</comment>
<comment type="similarity">
    <text evidence="4">In the C-terminal section; belongs to the glycosyl hydrolase 73 family.</text>
</comment>
<evidence type="ECO:0000256" key="2">
    <source>
        <dbReference type="ARBA" id="ARBA00004418"/>
    </source>
</evidence>
<dbReference type="InterPro" id="IPR013377">
    <property type="entry name" value="FlgJ"/>
</dbReference>
<keyword evidence="7" id="KW-1005">Bacterial flagellum biogenesis</keyword>
<evidence type="ECO:0000256" key="10">
    <source>
        <dbReference type="ARBA" id="ARBA00023316"/>
    </source>
</evidence>
<evidence type="ECO:0000256" key="5">
    <source>
        <dbReference type="ARBA" id="ARBA00013433"/>
    </source>
</evidence>
<sequence>MRIAAEPLPLHAGQRPDAAGIDRAARELEGVFAQMMIRSMRDASFGDSLFPGENQLYRDLYDQQLAKSLTAGPGLGLAAMIARQLGGDSATPPTLDARLSSADTDGRGSPSPSFAAEDARTASNATETPERSPMDTLVERLIARARPVAEAAGAALSHLPGAAVVSAAAKAGAAAASGAAGFDPRSPEGFVASVWPHAQRAADELGVDPRALVAQAALETGWGRRGIQRGDGASANNLFGIKAAGWSGERVSAVTHEYRDGVRRNERAEFRAYASPAESFADYVRLLKRNPRYRQALEAGADVRSFAQGLQRAGYATDPAYADKIAAISNGPTLGRALSAILRR</sequence>
<dbReference type="Pfam" id="PF01832">
    <property type="entry name" value="Glucosaminidase"/>
    <property type="match status" value="1"/>
</dbReference>
<dbReference type="PRINTS" id="PR01002">
    <property type="entry name" value="FLGFLGJ"/>
</dbReference>
<dbReference type="InterPro" id="IPR051056">
    <property type="entry name" value="Glycosyl_Hydrolase_73"/>
</dbReference>
<keyword evidence="14" id="KW-0966">Cell projection</keyword>
<accession>A0A518N0W8</accession>
<evidence type="ECO:0000256" key="12">
    <source>
        <dbReference type="SAM" id="MobiDB-lite"/>
    </source>
</evidence>
<keyword evidence="8 14" id="KW-0378">Hydrolase</keyword>
<keyword evidence="10" id="KW-0961">Cell wall biogenesis/degradation</keyword>
<dbReference type="PANTHER" id="PTHR33308">
    <property type="entry name" value="PEPTIDOGLYCAN HYDROLASE FLGJ"/>
    <property type="match status" value="1"/>
</dbReference>
<dbReference type="KEGG" id="lug:FPZ22_00475"/>
<dbReference type="GO" id="GO:0071973">
    <property type="term" value="P:bacterial-type flagellum-dependent cell motility"/>
    <property type="evidence" value="ECO:0007669"/>
    <property type="project" value="TreeGrafter"/>
</dbReference>
<comment type="similarity">
    <text evidence="3">In the N-terminal section; belongs to the FlgJ family.</text>
</comment>
<keyword evidence="14" id="KW-0969">Cilium</keyword>
<feature type="domain" description="Mannosyl-glycoprotein endo-beta-N-acetylglucosamidase-like" evidence="13">
    <location>
        <begin position="173"/>
        <end position="339"/>
    </location>
</feature>
<reference evidence="14 15" key="1">
    <citation type="submission" date="2019-07" db="EMBL/GenBank/DDBJ databases">
        <title>Full genome sequence of Luteimonas sp. Gr-4.</title>
        <authorList>
            <person name="Im W.-T."/>
        </authorList>
    </citation>
    <scope>NUCLEOTIDE SEQUENCE [LARGE SCALE GENOMIC DNA]</scope>
    <source>
        <strain evidence="14 15">Gr-4</strain>
    </source>
</reference>
<dbReference type="OrthoDB" id="289937at2"/>
<dbReference type="Gene3D" id="1.10.530.10">
    <property type="match status" value="2"/>
</dbReference>
<evidence type="ECO:0000259" key="13">
    <source>
        <dbReference type="SMART" id="SM00047"/>
    </source>
</evidence>
<keyword evidence="6" id="KW-0574">Periplasm</keyword>
<evidence type="ECO:0000256" key="7">
    <source>
        <dbReference type="ARBA" id="ARBA00022795"/>
    </source>
</evidence>
<evidence type="ECO:0000256" key="3">
    <source>
        <dbReference type="ARBA" id="ARBA00006880"/>
    </source>
</evidence>
<evidence type="ECO:0000256" key="8">
    <source>
        <dbReference type="ARBA" id="ARBA00022801"/>
    </source>
</evidence>
<dbReference type="Pfam" id="PF10135">
    <property type="entry name" value="Rod-binding"/>
    <property type="match status" value="1"/>
</dbReference>
<organism evidence="14 15">
    <name type="scientific">Luteimonas granuli</name>
    <dbReference type="NCBI Taxonomy" id="1176533"/>
    <lineage>
        <taxon>Bacteria</taxon>
        <taxon>Pseudomonadati</taxon>
        <taxon>Pseudomonadota</taxon>
        <taxon>Gammaproteobacteria</taxon>
        <taxon>Lysobacterales</taxon>
        <taxon>Lysobacteraceae</taxon>
        <taxon>Luteimonas</taxon>
    </lineage>
</organism>
<name>A0A518N0W8_9GAMM</name>